<keyword evidence="3" id="KW-0479">Metal-binding</keyword>
<dbReference type="InterPro" id="IPR050738">
    <property type="entry name" value="Sulfatase"/>
</dbReference>
<evidence type="ECO:0000313" key="10">
    <source>
        <dbReference type="EMBL" id="VGO13998.1"/>
    </source>
</evidence>
<keyword evidence="4 8" id="KW-0732">Signal</keyword>
<feature type="region of interest" description="Disordered" evidence="7">
    <location>
        <begin position="476"/>
        <end position="495"/>
    </location>
</feature>
<evidence type="ECO:0000256" key="3">
    <source>
        <dbReference type="ARBA" id="ARBA00022723"/>
    </source>
</evidence>
<accession>A0A6C2U1Z5</accession>
<evidence type="ECO:0000256" key="8">
    <source>
        <dbReference type="SAM" id="SignalP"/>
    </source>
</evidence>
<keyword evidence="6" id="KW-0106">Calcium</keyword>
<dbReference type="InterPro" id="IPR024607">
    <property type="entry name" value="Sulfatase_CS"/>
</dbReference>
<evidence type="ECO:0000256" key="6">
    <source>
        <dbReference type="ARBA" id="ARBA00022837"/>
    </source>
</evidence>
<dbReference type="AlphaFoldDB" id="A0A6C2U1Z5"/>
<proteinExistence type="inferred from homology"/>
<keyword evidence="11" id="KW-1185">Reference proteome</keyword>
<dbReference type="Gene3D" id="3.40.720.10">
    <property type="entry name" value="Alkaline Phosphatase, subunit A"/>
    <property type="match status" value="1"/>
</dbReference>
<sequence length="598" mass="66713">MLRWMKKTIFGLALWTGMSLQAAQPNFIVILVDDMGWADSSTYGSDYYQTPNLTRLAEEGMLFTDAYASSPLCSPTRASIMAGQHPARLRMTVAITPKSVAEPEALLPEGNAYCGKVQSKSHLPLEVFTLAEALKESGYNTAHIGKWHLTERGMDEFRAEHQGFDFVIGGGSLPGPPDYYSPYKNSIPNLKAGLKGEYLNERLAEESIMWIESVKDQDKPFYLNFWHYAVHGPIIAKKDLLPKYAELRNPDADQRCPEMGTMLESMDNSIGLLLDWMDRPENRELKKNTLILLTSDNGGVTHKKTKAGDTWTSNRPLRGGKANTYEGGFKVPWIVSWPGKIEAGRVNETPVQTTDIYPTLLELARVKPQAKLDGQSIVPLLAGKPMEHQPIFTDFQHVFGAMCAPSSCVRVGDWKLIRFHHAGMDAKSDAFELFNLKLDPAEAINLAGYMPEKVAKLDQLIEEHLKDSDALLPIPNPDFKGNPIKRRHNPKQAPDRPAALRLAETEIRTAIAGKQDFQLLDEKDRPRKTHALVLEGAEWVSVENRLDGSVEVMWIKPPINSEAKVLFGWKGGATTMEINDWTIPASELILKGNSGLKN</sequence>
<dbReference type="EMBL" id="CAAHFG010000001">
    <property type="protein sequence ID" value="VGO13998.1"/>
    <property type="molecule type" value="Genomic_DNA"/>
</dbReference>
<dbReference type="PANTHER" id="PTHR42693:SF42">
    <property type="entry name" value="ARYLSULFATASE G"/>
    <property type="match status" value="1"/>
</dbReference>
<dbReference type="CDD" id="cd16144">
    <property type="entry name" value="ARS_like"/>
    <property type="match status" value="1"/>
</dbReference>
<reference evidence="10 11" key="1">
    <citation type="submission" date="2019-04" db="EMBL/GenBank/DDBJ databases">
        <authorList>
            <person name="Van Vliet M D."/>
        </authorList>
    </citation>
    <scope>NUCLEOTIDE SEQUENCE [LARGE SCALE GENOMIC DNA]</scope>
    <source>
        <strain evidence="10 11">F1</strain>
    </source>
</reference>
<name>A0A6C2U1Z5_PONDE</name>
<evidence type="ECO:0000256" key="2">
    <source>
        <dbReference type="ARBA" id="ARBA00008779"/>
    </source>
</evidence>
<dbReference type="PROSITE" id="PS00523">
    <property type="entry name" value="SULFATASE_1"/>
    <property type="match status" value="1"/>
</dbReference>
<evidence type="ECO:0000259" key="9">
    <source>
        <dbReference type="Pfam" id="PF00884"/>
    </source>
</evidence>
<comment type="similarity">
    <text evidence="2">Belongs to the sulfatase family.</text>
</comment>
<dbReference type="GO" id="GO:0046872">
    <property type="term" value="F:metal ion binding"/>
    <property type="evidence" value="ECO:0007669"/>
    <property type="project" value="UniProtKB-KW"/>
</dbReference>
<keyword evidence="5" id="KW-0378">Hydrolase</keyword>
<dbReference type="GO" id="GO:0004065">
    <property type="term" value="F:arylsulfatase activity"/>
    <property type="evidence" value="ECO:0007669"/>
    <property type="project" value="TreeGrafter"/>
</dbReference>
<evidence type="ECO:0000313" key="11">
    <source>
        <dbReference type="Proteomes" id="UP000366872"/>
    </source>
</evidence>
<dbReference type="Proteomes" id="UP000366872">
    <property type="component" value="Unassembled WGS sequence"/>
</dbReference>
<dbReference type="InterPro" id="IPR000917">
    <property type="entry name" value="Sulfatase_N"/>
</dbReference>
<feature type="chain" id="PRO_5028997490" evidence="8">
    <location>
        <begin position="23"/>
        <end position="598"/>
    </location>
</feature>
<dbReference type="SUPFAM" id="SSF53649">
    <property type="entry name" value="Alkaline phosphatase-like"/>
    <property type="match status" value="1"/>
</dbReference>
<dbReference type="Pfam" id="PF00884">
    <property type="entry name" value="Sulfatase"/>
    <property type="match status" value="1"/>
</dbReference>
<evidence type="ECO:0000256" key="7">
    <source>
        <dbReference type="SAM" id="MobiDB-lite"/>
    </source>
</evidence>
<protein>
    <submittedName>
        <fullName evidence="10">Arylsulfatase</fullName>
    </submittedName>
</protein>
<evidence type="ECO:0000256" key="1">
    <source>
        <dbReference type="ARBA" id="ARBA00001913"/>
    </source>
</evidence>
<gene>
    <name evidence="10" type="primary">atsA_173</name>
    <name evidence="10" type="ORF">PDESU_02555</name>
</gene>
<comment type="cofactor">
    <cofactor evidence="1">
        <name>Ca(2+)</name>
        <dbReference type="ChEBI" id="CHEBI:29108"/>
    </cofactor>
</comment>
<feature type="signal peptide" evidence="8">
    <location>
        <begin position="1"/>
        <end position="22"/>
    </location>
</feature>
<dbReference type="InterPro" id="IPR017850">
    <property type="entry name" value="Alkaline_phosphatase_core_sf"/>
</dbReference>
<dbReference type="PANTHER" id="PTHR42693">
    <property type="entry name" value="ARYLSULFATASE FAMILY MEMBER"/>
    <property type="match status" value="1"/>
</dbReference>
<evidence type="ECO:0000256" key="5">
    <source>
        <dbReference type="ARBA" id="ARBA00022801"/>
    </source>
</evidence>
<dbReference type="PROSITE" id="PS00149">
    <property type="entry name" value="SULFATASE_2"/>
    <property type="match status" value="1"/>
</dbReference>
<dbReference type="Gene3D" id="3.30.1120.10">
    <property type="match status" value="1"/>
</dbReference>
<evidence type="ECO:0000256" key="4">
    <source>
        <dbReference type="ARBA" id="ARBA00022729"/>
    </source>
</evidence>
<feature type="domain" description="Sulfatase N-terminal" evidence="9">
    <location>
        <begin position="25"/>
        <end position="364"/>
    </location>
</feature>
<organism evidence="10 11">
    <name type="scientific">Pontiella desulfatans</name>
    <dbReference type="NCBI Taxonomy" id="2750659"/>
    <lineage>
        <taxon>Bacteria</taxon>
        <taxon>Pseudomonadati</taxon>
        <taxon>Kiritimatiellota</taxon>
        <taxon>Kiritimatiellia</taxon>
        <taxon>Kiritimatiellales</taxon>
        <taxon>Pontiellaceae</taxon>
        <taxon>Pontiella</taxon>
    </lineage>
</organism>